<evidence type="ECO:0000259" key="1">
    <source>
        <dbReference type="PROSITE" id="PS50404"/>
    </source>
</evidence>
<dbReference type="GO" id="GO:0016740">
    <property type="term" value="F:transferase activity"/>
    <property type="evidence" value="ECO:0007669"/>
    <property type="project" value="UniProtKB-KW"/>
</dbReference>
<dbReference type="STRING" id="517719.SAMN05421762_3165"/>
<feature type="domain" description="GST N-terminal" evidence="1">
    <location>
        <begin position="1"/>
        <end position="82"/>
    </location>
</feature>
<keyword evidence="2" id="KW-0808">Transferase</keyword>
<organism evidence="2 3">
    <name type="scientific">Pseudooceanicola nitratireducens</name>
    <dbReference type="NCBI Taxonomy" id="517719"/>
    <lineage>
        <taxon>Bacteria</taxon>
        <taxon>Pseudomonadati</taxon>
        <taxon>Pseudomonadota</taxon>
        <taxon>Alphaproteobacteria</taxon>
        <taxon>Rhodobacterales</taxon>
        <taxon>Paracoccaceae</taxon>
        <taxon>Pseudooceanicola</taxon>
    </lineage>
</organism>
<dbReference type="Gene3D" id="1.20.1050.10">
    <property type="match status" value="1"/>
</dbReference>
<dbReference type="CDD" id="cd03049">
    <property type="entry name" value="GST_N_3"/>
    <property type="match status" value="1"/>
</dbReference>
<dbReference type="Pfam" id="PF13410">
    <property type="entry name" value="GST_C_2"/>
    <property type="match status" value="1"/>
</dbReference>
<keyword evidence="3" id="KW-1185">Reference proteome</keyword>
<dbReference type="Proteomes" id="UP000231644">
    <property type="component" value="Unassembled WGS sequence"/>
</dbReference>
<dbReference type="InterPro" id="IPR004045">
    <property type="entry name" value="Glutathione_S-Trfase_N"/>
</dbReference>
<evidence type="ECO:0000313" key="2">
    <source>
        <dbReference type="EMBL" id="SFD01370.1"/>
    </source>
</evidence>
<name>A0A1I1P5W6_9RHOB</name>
<reference evidence="2 3" key="1">
    <citation type="submission" date="2016-10" db="EMBL/GenBank/DDBJ databases">
        <authorList>
            <person name="de Groot N.N."/>
        </authorList>
    </citation>
    <scope>NUCLEOTIDE SEQUENCE [LARGE SCALE GENOMIC DNA]</scope>
    <source>
        <strain evidence="2 3">DSM 29619</strain>
    </source>
</reference>
<dbReference type="SUPFAM" id="SSF47616">
    <property type="entry name" value="GST C-terminal domain-like"/>
    <property type="match status" value="1"/>
</dbReference>
<dbReference type="EMBL" id="FOLX01000001">
    <property type="protein sequence ID" value="SFD01370.1"/>
    <property type="molecule type" value="Genomic_DNA"/>
</dbReference>
<dbReference type="RefSeq" id="WP_093445941.1">
    <property type="nucleotide sequence ID" value="NZ_CP051251.1"/>
</dbReference>
<dbReference type="InterPro" id="IPR036249">
    <property type="entry name" value="Thioredoxin-like_sf"/>
</dbReference>
<sequence length="201" mass="21917">MKLFHSPSSPFVRKVMVAAQELGIAESIEVIATATTPVATDGALKAANPLGKLPCLVRDDGPAIYDSRVITRYLDAVAGGSLYPEARIWEVLTLEATADGLMEAAVLMVYEHRVRPEDKVFDGWIEAQWGKALGAIKAIEERWMGHLNGPLDAAQIGVGCALAYVDYRHNDRNWRAEAPELAKWFEGFAARPSMQGSQPPA</sequence>
<proteinExistence type="predicted"/>
<dbReference type="PROSITE" id="PS50404">
    <property type="entry name" value="GST_NTER"/>
    <property type="match status" value="1"/>
</dbReference>
<dbReference type="CDD" id="cd03205">
    <property type="entry name" value="GST_C_6"/>
    <property type="match status" value="1"/>
</dbReference>
<dbReference type="Pfam" id="PF13409">
    <property type="entry name" value="GST_N_2"/>
    <property type="match status" value="1"/>
</dbReference>
<dbReference type="Gene3D" id="3.40.30.10">
    <property type="entry name" value="Glutaredoxin"/>
    <property type="match status" value="1"/>
</dbReference>
<protein>
    <submittedName>
        <fullName evidence="2">Glutathione S-transferase</fullName>
    </submittedName>
</protein>
<gene>
    <name evidence="2" type="ORF">SAMN05421762_3165</name>
</gene>
<dbReference type="AlphaFoldDB" id="A0A1I1P5W6"/>
<dbReference type="SUPFAM" id="SSF52833">
    <property type="entry name" value="Thioredoxin-like"/>
    <property type="match status" value="1"/>
</dbReference>
<evidence type="ECO:0000313" key="3">
    <source>
        <dbReference type="Proteomes" id="UP000231644"/>
    </source>
</evidence>
<accession>A0A1I1P5W6</accession>
<dbReference type="OrthoDB" id="9795329at2"/>
<dbReference type="InterPro" id="IPR036282">
    <property type="entry name" value="Glutathione-S-Trfase_C_sf"/>
</dbReference>